<sequence>MSNEAKKGRLEHVNLTVSDPERLSLLLQQLLGWHERWRGEAMVGGWTIHVGDEDDYLALYSDRAPPARFAKGAPLNHVGLLVGDLEAAERVVIEAGLEPFNHSDYDPGRRFYFFDWDGIEFEVVTYN</sequence>
<dbReference type="Gene3D" id="3.10.180.10">
    <property type="entry name" value="2,3-Dihydroxybiphenyl 1,2-Dioxygenase, domain 1"/>
    <property type="match status" value="1"/>
</dbReference>
<dbReference type="InterPro" id="IPR004360">
    <property type="entry name" value="Glyas_Fos-R_dOase_dom"/>
</dbReference>
<feature type="domain" description="VOC" evidence="1">
    <location>
        <begin position="9"/>
        <end position="126"/>
    </location>
</feature>
<protein>
    <submittedName>
        <fullName evidence="2">VOC family protein</fullName>
    </submittedName>
</protein>
<dbReference type="AlphaFoldDB" id="A0AAJ5X7Z2"/>
<dbReference type="InterPro" id="IPR029068">
    <property type="entry name" value="Glyas_Bleomycin-R_OHBP_Dase"/>
</dbReference>
<dbReference type="PROSITE" id="PS51819">
    <property type="entry name" value="VOC"/>
    <property type="match status" value="1"/>
</dbReference>
<dbReference type="SUPFAM" id="SSF54593">
    <property type="entry name" value="Glyoxalase/Bleomycin resistance protein/Dihydroxybiphenyl dioxygenase"/>
    <property type="match status" value="1"/>
</dbReference>
<dbReference type="EMBL" id="CP119316">
    <property type="protein sequence ID" value="WEK47517.1"/>
    <property type="molecule type" value="Genomic_DNA"/>
</dbReference>
<dbReference type="InterPro" id="IPR037523">
    <property type="entry name" value="VOC_core"/>
</dbReference>
<dbReference type="Pfam" id="PF00903">
    <property type="entry name" value="Glyoxalase"/>
    <property type="match status" value="1"/>
</dbReference>
<evidence type="ECO:0000313" key="2">
    <source>
        <dbReference type="EMBL" id="WEK47517.1"/>
    </source>
</evidence>
<gene>
    <name evidence="2" type="ORF">P0Y56_04285</name>
</gene>
<accession>A0AAJ5X7Z2</accession>
<reference evidence="2" key="1">
    <citation type="submission" date="2023-03" db="EMBL/GenBank/DDBJ databases">
        <title>Andean soil-derived lignocellulolytic bacterial consortium as a source of novel taxa and putative plastic-active enzymes.</title>
        <authorList>
            <person name="Diaz-Garcia L."/>
            <person name="Chuvochina M."/>
            <person name="Feuerriegel G."/>
            <person name="Bunk B."/>
            <person name="Sproer C."/>
            <person name="Streit W.R."/>
            <person name="Rodriguez L.M."/>
            <person name="Overmann J."/>
            <person name="Jimenez D.J."/>
        </authorList>
    </citation>
    <scope>NUCLEOTIDE SEQUENCE</scope>
    <source>
        <strain evidence="2">MAG 26</strain>
    </source>
</reference>
<proteinExistence type="predicted"/>
<organism evidence="2 3">
    <name type="scientific">Candidatus Andeanibacterium colombiense</name>
    <dbReference type="NCBI Taxonomy" id="3121345"/>
    <lineage>
        <taxon>Bacteria</taxon>
        <taxon>Pseudomonadati</taxon>
        <taxon>Pseudomonadota</taxon>
        <taxon>Alphaproteobacteria</taxon>
        <taxon>Sphingomonadales</taxon>
        <taxon>Sphingomonadaceae</taxon>
        <taxon>Candidatus Andeanibacterium</taxon>
    </lineage>
</organism>
<name>A0AAJ5X7Z2_9SPHN</name>
<dbReference type="KEGG" id="acob:P0Y56_04285"/>
<dbReference type="Proteomes" id="UP001218362">
    <property type="component" value="Chromosome"/>
</dbReference>
<evidence type="ECO:0000259" key="1">
    <source>
        <dbReference type="PROSITE" id="PS51819"/>
    </source>
</evidence>
<evidence type="ECO:0000313" key="3">
    <source>
        <dbReference type="Proteomes" id="UP001218362"/>
    </source>
</evidence>